<dbReference type="AlphaFoldDB" id="A0AAD1YLN0"/>
<evidence type="ECO:0000313" key="1">
    <source>
        <dbReference type="EMBL" id="CAI9753065.1"/>
    </source>
</evidence>
<protein>
    <submittedName>
        <fullName evidence="1">Uncharacterized protein</fullName>
    </submittedName>
</protein>
<reference evidence="1" key="1">
    <citation type="submission" date="2023-05" db="EMBL/GenBank/DDBJ databases">
        <authorList>
            <person name="Huff M."/>
        </authorList>
    </citation>
    <scope>NUCLEOTIDE SEQUENCE</scope>
</reference>
<organism evidence="1 2">
    <name type="scientific">Fraxinus pennsylvanica</name>
    <dbReference type="NCBI Taxonomy" id="56036"/>
    <lineage>
        <taxon>Eukaryota</taxon>
        <taxon>Viridiplantae</taxon>
        <taxon>Streptophyta</taxon>
        <taxon>Embryophyta</taxon>
        <taxon>Tracheophyta</taxon>
        <taxon>Spermatophyta</taxon>
        <taxon>Magnoliopsida</taxon>
        <taxon>eudicotyledons</taxon>
        <taxon>Gunneridae</taxon>
        <taxon>Pentapetalae</taxon>
        <taxon>asterids</taxon>
        <taxon>lamiids</taxon>
        <taxon>Lamiales</taxon>
        <taxon>Oleaceae</taxon>
        <taxon>Oleeae</taxon>
        <taxon>Fraxinus</taxon>
    </lineage>
</organism>
<accession>A0AAD1YLN0</accession>
<sequence>MPGQTAHAAYLPSHSSHACCCCTIFSYAVSGHVPSPTTTNCNGQSSSYGSTNDGNVGDGVAEAASEIFWSNDVPGKEKLNDYSKDHVTQVHPRGQIDKEVFRLHGCTSRGNISRSNSSRQKVIC</sequence>
<keyword evidence="2" id="KW-1185">Reference proteome</keyword>
<dbReference type="EMBL" id="OU503036">
    <property type="protein sequence ID" value="CAI9753065.1"/>
    <property type="molecule type" value="Genomic_DNA"/>
</dbReference>
<name>A0AAD1YLN0_9LAMI</name>
<dbReference type="Proteomes" id="UP000834106">
    <property type="component" value="Chromosome 1"/>
</dbReference>
<proteinExistence type="predicted"/>
<gene>
    <name evidence="1" type="ORF">FPE_LOCUS496</name>
</gene>
<evidence type="ECO:0000313" key="2">
    <source>
        <dbReference type="Proteomes" id="UP000834106"/>
    </source>
</evidence>